<feature type="signal peptide" evidence="1">
    <location>
        <begin position="1"/>
        <end position="20"/>
    </location>
</feature>
<dbReference type="EMBL" id="OU594944">
    <property type="protein sequence ID" value="CAG9288674.1"/>
    <property type="molecule type" value="Genomic_DNA"/>
</dbReference>
<proteinExistence type="predicted"/>
<organism evidence="2">
    <name type="scientific">Phaeodactylum tricornutum</name>
    <name type="common">Diatom</name>
    <dbReference type="NCBI Taxonomy" id="2850"/>
    <lineage>
        <taxon>Eukaryota</taxon>
        <taxon>Sar</taxon>
        <taxon>Stramenopiles</taxon>
        <taxon>Ochrophyta</taxon>
        <taxon>Bacillariophyta</taxon>
        <taxon>Bacillariophyceae</taxon>
        <taxon>Bacillariophycidae</taxon>
        <taxon>Naviculales</taxon>
        <taxon>Phaeodactylaceae</taxon>
        <taxon>Phaeodactylum</taxon>
    </lineage>
</organism>
<gene>
    <name evidence="2" type="ORF">PTTT1_LOCUS39267</name>
</gene>
<reference evidence="2" key="1">
    <citation type="submission" date="2022-02" db="EMBL/GenBank/DDBJ databases">
        <authorList>
            <person name="Giguere J D."/>
        </authorList>
    </citation>
    <scope>NUCLEOTIDE SEQUENCE</scope>
    <source>
        <strain evidence="2">CCAP 1055/1</strain>
    </source>
</reference>
<dbReference type="AlphaFoldDB" id="A0A8J9SB63"/>
<evidence type="ECO:0000313" key="2">
    <source>
        <dbReference type="EMBL" id="CAG9288674.1"/>
    </source>
</evidence>
<feature type="non-terminal residue" evidence="2">
    <location>
        <position position="36"/>
    </location>
</feature>
<evidence type="ECO:0000256" key="1">
    <source>
        <dbReference type="SAM" id="SignalP"/>
    </source>
</evidence>
<sequence>MYFSKLAVLSALTLAIGSEALLTNPLQTGNKATTNG</sequence>
<feature type="chain" id="PRO_5035472198" evidence="1">
    <location>
        <begin position="21"/>
        <end position="36"/>
    </location>
</feature>
<name>A0A8J9SB63_PHATR</name>
<dbReference type="Proteomes" id="UP000836788">
    <property type="component" value="Chromosome 3"/>
</dbReference>
<protein>
    <submittedName>
        <fullName evidence="2">Uncharacterized protein</fullName>
    </submittedName>
</protein>
<keyword evidence="1" id="KW-0732">Signal</keyword>
<accession>A0A8J9SB63</accession>